<gene>
    <name evidence="3" type="ORF">D1781_10315</name>
</gene>
<dbReference type="InterPro" id="IPR018929">
    <property type="entry name" value="DUF2510"/>
</dbReference>
<dbReference type="Proteomes" id="UP000265742">
    <property type="component" value="Unassembled WGS sequence"/>
</dbReference>
<dbReference type="AlphaFoldDB" id="A0A3A1TWI6"/>
<reference evidence="4" key="1">
    <citation type="submission" date="2018-09" db="EMBL/GenBank/DDBJ databases">
        <authorList>
            <person name="Kim I."/>
        </authorList>
    </citation>
    <scope>NUCLEOTIDE SEQUENCE [LARGE SCALE GENOMIC DNA]</scope>
    <source>
        <strain evidence="4">DD4a</strain>
    </source>
</reference>
<proteinExistence type="predicted"/>
<sequence length="58" mass="6653">MDTPVLPAGWYTDSSDPGFLRFWTGSAWSSHRKARPGVPAAYQQEQSRKRFARTRRIA</sequence>
<dbReference type="RefSeq" id="WP_119482221.1">
    <property type="nucleotide sequence ID" value="NZ_QXTG01000002.1"/>
</dbReference>
<organism evidence="3 4">
    <name type="scientific">Amnibacterium setariae</name>
    <dbReference type="NCBI Taxonomy" id="2306585"/>
    <lineage>
        <taxon>Bacteria</taxon>
        <taxon>Bacillati</taxon>
        <taxon>Actinomycetota</taxon>
        <taxon>Actinomycetes</taxon>
        <taxon>Micrococcales</taxon>
        <taxon>Microbacteriaceae</taxon>
        <taxon>Amnibacterium</taxon>
    </lineage>
</organism>
<feature type="compositionally biased region" description="Basic residues" evidence="1">
    <location>
        <begin position="49"/>
        <end position="58"/>
    </location>
</feature>
<evidence type="ECO:0000259" key="2">
    <source>
        <dbReference type="Pfam" id="PF10708"/>
    </source>
</evidence>
<comment type="caution">
    <text evidence="3">The sequence shown here is derived from an EMBL/GenBank/DDBJ whole genome shotgun (WGS) entry which is preliminary data.</text>
</comment>
<dbReference type="OrthoDB" id="5244233at2"/>
<feature type="domain" description="DUF2510" evidence="2">
    <location>
        <begin position="8"/>
        <end position="40"/>
    </location>
</feature>
<protein>
    <submittedName>
        <fullName evidence="3">DUF2510 domain-containing protein</fullName>
    </submittedName>
</protein>
<evidence type="ECO:0000313" key="4">
    <source>
        <dbReference type="Proteomes" id="UP000265742"/>
    </source>
</evidence>
<dbReference type="EMBL" id="QXTG01000002">
    <property type="protein sequence ID" value="RIX27911.1"/>
    <property type="molecule type" value="Genomic_DNA"/>
</dbReference>
<name>A0A3A1TWI6_9MICO</name>
<evidence type="ECO:0000256" key="1">
    <source>
        <dbReference type="SAM" id="MobiDB-lite"/>
    </source>
</evidence>
<evidence type="ECO:0000313" key="3">
    <source>
        <dbReference type="EMBL" id="RIX27911.1"/>
    </source>
</evidence>
<accession>A0A3A1TWI6</accession>
<dbReference type="Pfam" id="PF10708">
    <property type="entry name" value="DUF2510"/>
    <property type="match status" value="1"/>
</dbReference>
<keyword evidence="4" id="KW-1185">Reference proteome</keyword>
<feature type="region of interest" description="Disordered" evidence="1">
    <location>
        <begin position="38"/>
        <end position="58"/>
    </location>
</feature>